<evidence type="ECO:0000256" key="1">
    <source>
        <dbReference type="SAM" id="Phobius"/>
    </source>
</evidence>
<gene>
    <name evidence="3" type="primary">sf3a1</name>
</gene>
<dbReference type="EMBL" id="AB996602">
    <property type="protein sequence ID" value="BAS01726.1"/>
    <property type="molecule type" value="Genomic_DNA"/>
</dbReference>
<dbReference type="Gene3D" id="1.10.10.790">
    <property type="entry name" value="Surp module"/>
    <property type="match status" value="1"/>
</dbReference>
<dbReference type="InterPro" id="IPR000061">
    <property type="entry name" value="Surp"/>
</dbReference>
<dbReference type="AlphaFoldDB" id="A0A0H5BHM5"/>
<dbReference type="GO" id="GO:0006396">
    <property type="term" value="P:RNA processing"/>
    <property type="evidence" value="ECO:0007669"/>
    <property type="project" value="InterPro"/>
</dbReference>
<keyword evidence="3" id="KW-0542">Nucleomorph</keyword>
<dbReference type="SUPFAM" id="SSF109905">
    <property type="entry name" value="Surp module (SWAP domain)"/>
    <property type="match status" value="1"/>
</dbReference>
<geneLocation type="nucleomorph" evidence="3"/>
<sequence length="238" mass="28892">MSQKMVFVRLKGKLFEEKIKNVYKNNNIFRFLHKDSIFHVYYKYKLKNYLNSKDTIQRNKGTSIKKSILYGSHESKLNFKLRVPHMSFMIIILGKLLSLSLIILRLDTSCSLIRPYLDNLYPNQLRKKKTIAIFTINSFYIYGYIFINHKKIILDLKNQFFNRFNAFFRYTLWNNRKTLILLKKYKDLLQQKNIKTFSYLKTMYEWRNFTIVETIDFFDHEVNYLPSAQNRFTISMNN</sequence>
<reference evidence="3" key="1">
    <citation type="journal article" date="2015" name="Genome Biol. Evol.">
        <title>Nucleomorph Genome Sequences of Two Chlorarachniophytes, Amorphochlora amoebiformis and Lotharella vacuolata.</title>
        <authorList>
            <person name="Suzuki S."/>
            <person name="Shirato S."/>
            <person name="Hirakawa Y."/>
            <person name="Ishida K."/>
        </authorList>
    </citation>
    <scope>NUCLEOTIDE SEQUENCE</scope>
    <source>
        <strain evidence="3">CCMP2058</strain>
    </source>
</reference>
<dbReference type="Pfam" id="PF01805">
    <property type="entry name" value="Surp"/>
    <property type="match status" value="1"/>
</dbReference>
<protein>
    <submittedName>
        <fullName evidence="3">Splicing factor 3A subunit 1</fullName>
    </submittedName>
</protein>
<organism evidence="3">
    <name type="scientific">Amorphochlora amoebiformis</name>
    <dbReference type="NCBI Taxonomy" id="1561963"/>
    <lineage>
        <taxon>Eukaryota</taxon>
        <taxon>Sar</taxon>
        <taxon>Rhizaria</taxon>
        <taxon>Cercozoa</taxon>
        <taxon>Chlorarachniophyceae</taxon>
        <taxon>Amorphochlora</taxon>
    </lineage>
</organism>
<evidence type="ECO:0000313" key="3">
    <source>
        <dbReference type="EMBL" id="BAS01726.1"/>
    </source>
</evidence>
<dbReference type="GO" id="GO:0003723">
    <property type="term" value="F:RNA binding"/>
    <property type="evidence" value="ECO:0007669"/>
    <property type="project" value="InterPro"/>
</dbReference>
<feature type="domain" description="SURP motif" evidence="2">
    <location>
        <begin position="1"/>
        <end position="42"/>
    </location>
</feature>
<dbReference type="PROSITE" id="PS50128">
    <property type="entry name" value="SURP"/>
    <property type="match status" value="1"/>
</dbReference>
<proteinExistence type="predicted"/>
<feature type="transmembrane region" description="Helical" evidence="1">
    <location>
        <begin position="130"/>
        <end position="147"/>
    </location>
</feature>
<dbReference type="InterPro" id="IPR035967">
    <property type="entry name" value="SWAP/Surp_sf"/>
</dbReference>
<name>A0A0H5BHM5_9EUKA</name>
<keyword evidence="1" id="KW-0472">Membrane</keyword>
<accession>A0A0H5BHM5</accession>
<feature type="transmembrane region" description="Helical" evidence="1">
    <location>
        <begin position="86"/>
        <end position="106"/>
    </location>
</feature>
<keyword evidence="1" id="KW-0812">Transmembrane</keyword>
<keyword evidence="1" id="KW-1133">Transmembrane helix</keyword>
<evidence type="ECO:0000259" key="2">
    <source>
        <dbReference type="PROSITE" id="PS50128"/>
    </source>
</evidence>